<comment type="caution">
    <text evidence="1">The sequence shown here is derived from an EMBL/GenBank/DDBJ whole genome shotgun (WGS) entry which is preliminary data.</text>
</comment>
<accession>A0ABS3NY19</accession>
<gene>
    <name evidence="1" type="ORF">J4P90_11375</name>
</gene>
<reference evidence="1 2" key="1">
    <citation type="submission" date="2021-03" db="EMBL/GenBank/DDBJ databases">
        <title>Identification of novel Bacillus strains.</title>
        <authorList>
            <person name="Xiao Z."/>
            <person name="Li Y."/>
            <person name="Shen J."/>
        </authorList>
    </citation>
    <scope>NUCLEOTIDE SEQUENCE [LARGE SCALE GENOMIC DNA]</scope>
    <source>
        <strain evidence="1 2">SY8</strain>
    </source>
</reference>
<sequence>MPCVVIDFYIAPGSTITDAQFREHVRWVNRIWKVGAGIDIRYRFRDPADSSRIVRVPVDGPVVLPDQTFPCEFTVFEDLPENFQADLDSRPYGTGPWPEPNEVDIAVFYINGPITLDNGTIVQGCAPIWSPNIYSPSILIANPRDNVLSNSPLILAHELGHVFGLDHFFDQEHVNNIMHIPLINNVSTQLTQKQINDAYNSISDLPDC</sequence>
<name>A0ABS3NY19_9BACI</name>
<evidence type="ECO:0008006" key="3">
    <source>
        <dbReference type="Google" id="ProtNLM"/>
    </source>
</evidence>
<dbReference type="RefSeq" id="WP_208017721.1">
    <property type="nucleotide sequence ID" value="NZ_JAGDQJ010000013.1"/>
</dbReference>
<evidence type="ECO:0000313" key="2">
    <source>
        <dbReference type="Proteomes" id="UP000677611"/>
    </source>
</evidence>
<dbReference type="EMBL" id="JAGDQJ010000013">
    <property type="protein sequence ID" value="MBO1625834.1"/>
    <property type="molecule type" value="Genomic_DNA"/>
</dbReference>
<organism evidence="1 2">
    <name type="scientific">Bacillus arachidis</name>
    <dbReference type="NCBI Taxonomy" id="2819290"/>
    <lineage>
        <taxon>Bacteria</taxon>
        <taxon>Bacillati</taxon>
        <taxon>Bacillota</taxon>
        <taxon>Bacilli</taxon>
        <taxon>Bacillales</taxon>
        <taxon>Bacillaceae</taxon>
        <taxon>Bacillus</taxon>
    </lineage>
</organism>
<proteinExistence type="predicted"/>
<evidence type="ECO:0000313" key="1">
    <source>
        <dbReference type="EMBL" id="MBO1625834.1"/>
    </source>
</evidence>
<dbReference type="InterPro" id="IPR024079">
    <property type="entry name" value="MetalloPept_cat_dom_sf"/>
</dbReference>
<dbReference type="Proteomes" id="UP000677611">
    <property type="component" value="Unassembled WGS sequence"/>
</dbReference>
<dbReference type="Gene3D" id="3.40.390.10">
    <property type="entry name" value="Collagenase (Catalytic Domain)"/>
    <property type="match status" value="1"/>
</dbReference>
<keyword evidence="2" id="KW-1185">Reference proteome</keyword>
<dbReference type="SUPFAM" id="SSF55486">
    <property type="entry name" value="Metalloproteases ('zincins'), catalytic domain"/>
    <property type="match status" value="1"/>
</dbReference>
<protein>
    <recommendedName>
        <fullName evidence="3">Matrixin</fullName>
    </recommendedName>
</protein>